<comment type="pathway">
    <text evidence="1">Cofactor biosynthesis; tetrahydrofolate biosynthesis; 2-amino-4-hydroxy-6-hydroxymethyl-7,8-dihydropteridine diphosphate from 7,8-dihydroneopterin triphosphate: step 4/4.</text>
</comment>
<feature type="domain" description="7,8-dihydro-6-hydroxymethylpterin-pyrophosphokinase" evidence="13">
    <location>
        <begin position="8"/>
        <end position="124"/>
    </location>
</feature>
<dbReference type="Pfam" id="PF01288">
    <property type="entry name" value="HPPK"/>
    <property type="match status" value="1"/>
</dbReference>
<sequence>MAVSTILILALGSNHDQQRHIEEAITNLSRQFKNIRFTSRVWTEPIGIESDKFLNCLAYVNTSHTINQIRRTLRQVEIKCKDTKTLRKKNTVNLDIDILLHGKTVFHEEDWHRDYIIKLLKEIEQ</sequence>
<evidence type="ECO:0000256" key="6">
    <source>
        <dbReference type="ARBA" id="ARBA00022741"/>
    </source>
</evidence>
<evidence type="ECO:0000256" key="4">
    <source>
        <dbReference type="ARBA" id="ARBA00016218"/>
    </source>
</evidence>
<proteinExistence type="inferred from homology"/>
<evidence type="ECO:0000256" key="9">
    <source>
        <dbReference type="ARBA" id="ARBA00022909"/>
    </source>
</evidence>
<evidence type="ECO:0000256" key="2">
    <source>
        <dbReference type="ARBA" id="ARBA00005810"/>
    </source>
</evidence>
<evidence type="ECO:0000256" key="11">
    <source>
        <dbReference type="ARBA" id="ARBA00029766"/>
    </source>
</evidence>
<evidence type="ECO:0000256" key="8">
    <source>
        <dbReference type="ARBA" id="ARBA00022840"/>
    </source>
</evidence>
<protein>
    <recommendedName>
        <fullName evidence="4">2-amino-4-hydroxy-6-hydroxymethyldihydropteridine pyrophosphokinase</fullName>
        <ecNumber evidence="3">2.7.6.3</ecNumber>
    </recommendedName>
    <alternativeName>
        <fullName evidence="11">6-hydroxymethyl-7,8-dihydropterin pyrophosphokinase</fullName>
    </alternativeName>
    <alternativeName>
        <fullName evidence="12">7,8-dihydro-6-hydroxymethylpterin-pyrophosphokinase</fullName>
    </alternativeName>
</protein>
<keyword evidence="8" id="KW-0067">ATP-binding</keyword>
<dbReference type="InterPro" id="IPR000550">
    <property type="entry name" value="Hppk"/>
</dbReference>
<dbReference type="eggNOG" id="COG0801">
    <property type="taxonomic scope" value="Bacteria"/>
</dbReference>
<reference evidence="14" key="1">
    <citation type="submission" date="2011-01" db="EMBL/GenBank/DDBJ databases">
        <authorList>
            <person name="Muzny D."/>
            <person name="Qin X."/>
            <person name="Buhay C."/>
            <person name="Dugan-Rocha S."/>
            <person name="Ding Y."/>
            <person name="Chen G."/>
            <person name="Hawes A."/>
            <person name="Holder M."/>
            <person name="Jhangiani S."/>
            <person name="Johnson A."/>
            <person name="Khan Z."/>
            <person name="Li Z."/>
            <person name="Liu W."/>
            <person name="Liu X."/>
            <person name="Perez L."/>
            <person name="Shen H."/>
            <person name="Wang Q."/>
            <person name="Watt J."/>
            <person name="Xi L."/>
            <person name="Xin Y."/>
            <person name="Zhou J."/>
            <person name="Deng J."/>
            <person name="Jiang H."/>
            <person name="Liu Y."/>
            <person name="Qu J."/>
            <person name="Song X.-Z."/>
            <person name="Zhang L."/>
            <person name="Villasana D."/>
            <person name="Johnson A."/>
            <person name="Liu J."/>
            <person name="Liyanage D."/>
            <person name="Lorensuhewa L."/>
            <person name="Robinson T."/>
            <person name="Song A."/>
            <person name="Song B.-B."/>
            <person name="Dinh H."/>
            <person name="Thornton R."/>
            <person name="Coyle M."/>
            <person name="Francisco L."/>
            <person name="Jackson L."/>
            <person name="Javaid M."/>
            <person name="Korchina V."/>
            <person name="Kovar C."/>
            <person name="Mata R."/>
            <person name="Mathew T."/>
            <person name="Ngo R."/>
            <person name="Nguyen L."/>
            <person name="Nguyen N."/>
            <person name="Okwuonu G."/>
            <person name="Ongeri F."/>
            <person name="Pham C."/>
            <person name="Simmons D."/>
            <person name="Wilczek-Boney K."/>
            <person name="Hale W."/>
            <person name="Jakkamsetti A."/>
            <person name="Pham P."/>
            <person name="Ruth R."/>
            <person name="San Lucas F."/>
            <person name="Warren J."/>
            <person name="Zhang J."/>
            <person name="Zhao Z."/>
            <person name="Zhou C."/>
            <person name="Zhu D."/>
            <person name="Lee S."/>
            <person name="Bess C."/>
            <person name="Blankenburg K."/>
            <person name="Forbes L."/>
            <person name="Fu Q."/>
            <person name="Gubbala S."/>
            <person name="Hirani K."/>
            <person name="Jayaseelan J.C."/>
            <person name="Lara F."/>
            <person name="Munidasa M."/>
            <person name="Palculict T."/>
            <person name="Patil S."/>
            <person name="Pu L.-L."/>
            <person name="Saada N."/>
            <person name="Tang L."/>
            <person name="Weissenberger G."/>
            <person name="Zhu Y."/>
            <person name="Hemphill L."/>
            <person name="Shang Y."/>
            <person name="Youmans B."/>
            <person name="Ayvaz T."/>
            <person name="Ross M."/>
            <person name="Santibanez J."/>
            <person name="Aqrawi P."/>
            <person name="Gross S."/>
            <person name="Joshi V."/>
            <person name="Fowler G."/>
            <person name="Nazareth L."/>
            <person name="Reid J."/>
            <person name="Worley K."/>
            <person name="Petrosino J."/>
            <person name="Highlander S."/>
            <person name="Gibbs R."/>
        </authorList>
    </citation>
    <scope>NUCLEOTIDE SEQUENCE [LARGE SCALE GENOMIC DNA]</scope>
    <source>
        <strain evidence="14">ATCC 33269</strain>
    </source>
</reference>
<gene>
    <name evidence="14" type="ORF">HMPREF0663_11965</name>
</gene>
<evidence type="ECO:0000313" key="14">
    <source>
        <dbReference type="EMBL" id="EFZ35898.1"/>
    </source>
</evidence>
<dbReference type="EMBL" id="AEPE02000006">
    <property type="protein sequence ID" value="EFZ35898.1"/>
    <property type="molecule type" value="Genomic_DNA"/>
</dbReference>
<evidence type="ECO:0000256" key="10">
    <source>
        <dbReference type="ARBA" id="ARBA00029409"/>
    </source>
</evidence>
<keyword evidence="5" id="KW-0808">Transferase</keyword>
<evidence type="ECO:0000256" key="3">
    <source>
        <dbReference type="ARBA" id="ARBA00013253"/>
    </source>
</evidence>
<evidence type="ECO:0000256" key="7">
    <source>
        <dbReference type="ARBA" id="ARBA00022777"/>
    </source>
</evidence>
<comment type="similarity">
    <text evidence="2">Belongs to the HPPK family.</text>
</comment>
<comment type="function">
    <text evidence="10">Catalyzes the transfer of pyrophosphate from adenosine triphosphate (ATP) to 6-hydroxymethyl-7,8-dihydropterin, an enzymatic step in folate biosynthesis pathway.</text>
</comment>
<comment type="caution">
    <text evidence="14">The sequence shown here is derived from an EMBL/GenBank/DDBJ whole genome shotgun (WGS) entry which is preliminary data.</text>
</comment>
<keyword evidence="6" id="KW-0547">Nucleotide-binding</keyword>
<accession>E7RT92</accession>
<dbReference type="PANTHER" id="PTHR43071:SF1">
    <property type="entry name" value="2-AMINO-4-HYDROXY-6-HYDROXYMETHYLDIHYDROPTERIDINE PYROPHOSPHOKINASE"/>
    <property type="match status" value="1"/>
</dbReference>
<evidence type="ECO:0000256" key="5">
    <source>
        <dbReference type="ARBA" id="ARBA00022679"/>
    </source>
</evidence>
<keyword evidence="9" id="KW-0289">Folate biosynthesis</keyword>
<dbReference type="EC" id="2.7.6.3" evidence="3"/>
<dbReference type="AlphaFoldDB" id="E7RT92"/>
<dbReference type="GO" id="GO:0005524">
    <property type="term" value="F:ATP binding"/>
    <property type="evidence" value="ECO:0007669"/>
    <property type="project" value="UniProtKB-KW"/>
</dbReference>
<evidence type="ECO:0000256" key="12">
    <source>
        <dbReference type="ARBA" id="ARBA00033413"/>
    </source>
</evidence>
<organism evidence="14 15">
    <name type="scientific">Hoylesella oralis ATCC 33269</name>
    <dbReference type="NCBI Taxonomy" id="873533"/>
    <lineage>
        <taxon>Bacteria</taxon>
        <taxon>Pseudomonadati</taxon>
        <taxon>Bacteroidota</taxon>
        <taxon>Bacteroidia</taxon>
        <taxon>Bacteroidales</taxon>
        <taxon>Prevotellaceae</taxon>
        <taxon>Hoylesella</taxon>
    </lineage>
</organism>
<dbReference type="Gene3D" id="3.30.70.560">
    <property type="entry name" value="7,8-Dihydro-6-hydroxymethylpterin-pyrophosphokinase HPPK"/>
    <property type="match status" value="1"/>
</dbReference>
<name>E7RT92_9BACT</name>
<dbReference type="UniPathway" id="UPA00077">
    <property type="reaction ID" value="UER00155"/>
</dbReference>
<dbReference type="RefSeq" id="WP_004370157.1">
    <property type="nucleotide sequence ID" value="NZ_GL833119.1"/>
</dbReference>
<evidence type="ECO:0000259" key="13">
    <source>
        <dbReference type="Pfam" id="PF01288"/>
    </source>
</evidence>
<dbReference type="STRING" id="28134.SAMN05444288_1202"/>
<dbReference type="SUPFAM" id="SSF55083">
    <property type="entry name" value="6-hydroxymethyl-7,8-dihydropterin pyrophosphokinase, HPPK"/>
    <property type="match status" value="1"/>
</dbReference>
<dbReference type="InterPro" id="IPR035907">
    <property type="entry name" value="Hppk_sf"/>
</dbReference>
<evidence type="ECO:0000256" key="1">
    <source>
        <dbReference type="ARBA" id="ARBA00005051"/>
    </source>
</evidence>
<dbReference type="GO" id="GO:0016301">
    <property type="term" value="F:kinase activity"/>
    <property type="evidence" value="ECO:0007669"/>
    <property type="project" value="UniProtKB-KW"/>
</dbReference>
<dbReference type="HOGENOM" id="CLU_097916_4_1_10"/>
<dbReference type="PANTHER" id="PTHR43071">
    <property type="entry name" value="2-AMINO-4-HYDROXY-6-HYDROXYMETHYLDIHYDROPTERIDINE PYROPHOSPHOKINASE"/>
    <property type="match status" value="1"/>
</dbReference>
<dbReference type="GO" id="GO:0003848">
    <property type="term" value="F:2-amino-4-hydroxy-6-hydroxymethyldihydropteridine diphosphokinase activity"/>
    <property type="evidence" value="ECO:0007669"/>
    <property type="project" value="UniProtKB-EC"/>
</dbReference>
<keyword evidence="7" id="KW-0418">Kinase</keyword>
<dbReference type="Proteomes" id="UP000005580">
    <property type="component" value="Unassembled WGS sequence"/>
</dbReference>
<evidence type="ECO:0000313" key="15">
    <source>
        <dbReference type="Proteomes" id="UP000005580"/>
    </source>
</evidence>
<dbReference type="GO" id="GO:0046654">
    <property type="term" value="P:tetrahydrofolate biosynthetic process"/>
    <property type="evidence" value="ECO:0007669"/>
    <property type="project" value="UniProtKB-UniPathway"/>
</dbReference>
<dbReference type="GO" id="GO:0046656">
    <property type="term" value="P:folic acid biosynthetic process"/>
    <property type="evidence" value="ECO:0007669"/>
    <property type="project" value="UniProtKB-KW"/>
</dbReference>
<keyword evidence="15" id="KW-1185">Reference proteome</keyword>